<accession>A0A1T5IAE0</accession>
<dbReference type="PANTHER" id="PTHR42760:SF133">
    <property type="entry name" value="3-OXOACYL-[ACYL-CARRIER-PROTEIN] REDUCTASE"/>
    <property type="match status" value="1"/>
</dbReference>
<dbReference type="PROSITE" id="PS00061">
    <property type="entry name" value="ADH_SHORT"/>
    <property type="match status" value="1"/>
</dbReference>
<dbReference type="STRING" id="123320.SAMN06309945_0155"/>
<comment type="similarity">
    <text evidence="1">Belongs to the short-chain dehydrogenases/reductases (SDR) family.</text>
</comment>
<dbReference type="Gene3D" id="3.40.50.720">
    <property type="entry name" value="NAD(P)-binding Rossmann-like Domain"/>
    <property type="match status" value="1"/>
</dbReference>
<dbReference type="Pfam" id="PF13561">
    <property type="entry name" value="adh_short_C2"/>
    <property type="match status" value="1"/>
</dbReference>
<dbReference type="AlphaFoldDB" id="A0A1T5IAE0"/>
<evidence type="ECO:0000313" key="3">
    <source>
        <dbReference type="EMBL" id="SKC36146.1"/>
    </source>
</evidence>
<dbReference type="PRINTS" id="PR00080">
    <property type="entry name" value="SDRFAMILY"/>
</dbReference>
<dbReference type="InterPro" id="IPR020904">
    <property type="entry name" value="Sc_DH/Rdtase_CS"/>
</dbReference>
<gene>
    <name evidence="3" type="ORF">SAMN06309945_0155</name>
</gene>
<evidence type="ECO:0000256" key="1">
    <source>
        <dbReference type="ARBA" id="ARBA00006484"/>
    </source>
</evidence>
<dbReference type="Proteomes" id="UP000190857">
    <property type="component" value="Unassembled WGS sequence"/>
</dbReference>
<proteinExistence type="inferred from homology"/>
<evidence type="ECO:0000313" key="4">
    <source>
        <dbReference type="Proteomes" id="UP000190857"/>
    </source>
</evidence>
<keyword evidence="4" id="KW-1185">Reference proteome</keyword>
<dbReference type="SUPFAM" id="SSF51735">
    <property type="entry name" value="NAD(P)-binding Rossmann-fold domains"/>
    <property type="match status" value="1"/>
</dbReference>
<dbReference type="PANTHER" id="PTHR42760">
    <property type="entry name" value="SHORT-CHAIN DEHYDROGENASES/REDUCTASES FAMILY MEMBER"/>
    <property type="match status" value="1"/>
</dbReference>
<reference evidence="3 4" key="1">
    <citation type="submission" date="2017-02" db="EMBL/GenBank/DDBJ databases">
        <authorList>
            <person name="Peterson S.W."/>
        </authorList>
    </citation>
    <scope>NUCLEOTIDE SEQUENCE [LARGE SCALE GENOMIC DNA]</scope>
    <source>
        <strain evidence="3 4">VKM Ac-2059</strain>
    </source>
</reference>
<sequence length="264" mass="26946">MTSTPSPPAADRPAALVTGASRGIGRAIAIALAARGDRVAVHYGSSRADGEETLALLAGDGHVLVSGDLADADQVRALMDAASDALGSIHTLVNNAAVGPSATNGHRVDEVSYADWQRVWTDMIDVNLRGAANLTYCFANHRIGAGGGGTIVNIGSRGVFVGEPDYPAYAATKGALHAFAQSMAVALAPHDIAVSTIAPGFVSTDRQSEKLSGPAGDTIRAQSPFGRVATPHEIAAAVLYLSSPDATWASGTILDLNGASHLRS</sequence>
<dbReference type="FunFam" id="3.40.50.720:FF:000084">
    <property type="entry name" value="Short-chain dehydrogenase reductase"/>
    <property type="match status" value="1"/>
</dbReference>
<organism evidence="3 4">
    <name type="scientific">Okibacterium fritillariae</name>
    <dbReference type="NCBI Taxonomy" id="123320"/>
    <lineage>
        <taxon>Bacteria</taxon>
        <taxon>Bacillati</taxon>
        <taxon>Actinomycetota</taxon>
        <taxon>Actinomycetes</taxon>
        <taxon>Micrococcales</taxon>
        <taxon>Microbacteriaceae</taxon>
        <taxon>Okibacterium</taxon>
    </lineage>
</organism>
<dbReference type="PRINTS" id="PR00081">
    <property type="entry name" value="GDHRDH"/>
</dbReference>
<dbReference type="InterPro" id="IPR002347">
    <property type="entry name" value="SDR_fam"/>
</dbReference>
<dbReference type="EMBL" id="FUZP01000001">
    <property type="protein sequence ID" value="SKC36146.1"/>
    <property type="molecule type" value="Genomic_DNA"/>
</dbReference>
<keyword evidence="2" id="KW-0560">Oxidoreductase</keyword>
<dbReference type="InterPro" id="IPR036291">
    <property type="entry name" value="NAD(P)-bd_dom_sf"/>
</dbReference>
<dbReference type="RefSeq" id="WP_079726404.1">
    <property type="nucleotide sequence ID" value="NZ_FUZP01000001.1"/>
</dbReference>
<dbReference type="OrthoDB" id="9804774at2"/>
<evidence type="ECO:0000256" key="2">
    <source>
        <dbReference type="ARBA" id="ARBA00023002"/>
    </source>
</evidence>
<dbReference type="GO" id="GO:0016616">
    <property type="term" value="F:oxidoreductase activity, acting on the CH-OH group of donors, NAD or NADP as acceptor"/>
    <property type="evidence" value="ECO:0007669"/>
    <property type="project" value="TreeGrafter"/>
</dbReference>
<protein>
    <submittedName>
        <fullName evidence="3">NAD(P)-dependent dehydrogenase, short-chain alcohol dehydrogenase family</fullName>
    </submittedName>
</protein>
<dbReference type="CDD" id="cd05233">
    <property type="entry name" value="SDR_c"/>
    <property type="match status" value="1"/>
</dbReference>
<name>A0A1T5IAE0_9MICO</name>